<gene>
    <name evidence="4" type="ORF">CAPTEDRAFT_202983</name>
</gene>
<organism evidence="4">
    <name type="scientific">Capitella teleta</name>
    <name type="common">Polychaete worm</name>
    <dbReference type="NCBI Taxonomy" id="283909"/>
    <lineage>
        <taxon>Eukaryota</taxon>
        <taxon>Metazoa</taxon>
        <taxon>Spiralia</taxon>
        <taxon>Lophotrochozoa</taxon>
        <taxon>Annelida</taxon>
        <taxon>Polychaeta</taxon>
        <taxon>Sedentaria</taxon>
        <taxon>Scolecida</taxon>
        <taxon>Capitellidae</taxon>
        <taxon>Capitella</taxon>
    </lineage>
</organism>
<evidence type="ECO:0000256" key="2">
    <source>
        <dbReference type="ARBA" id="ARBA00022737"/>
    </source>
</evidence>
<dbReference type="InterPro" id="IPR001680">
    <property type="entry name" value="WD40_rpt"/>
</dbReference>
<dbReference type="HOGENOM" id="CLU_673086_0_0_1"/>
<dbReference type="EMBL" id="KB309217">
    <property type="protein sequence ID" value="ELT95096.1"/>
    <property type="molecule type" value="Genomic_DNA"/>
</dbReference>
<dbReference type="PANTHER" id="PTHR44019:SF8">
    <property type="entry name" value="POC1 CENTRIOLAR PROTEIN HOMOLOG"/>
    <property type="match status" value="1"/>
</dbReference>
<dbReference type="EMBL" id="AMQN01002432">
    <property type="status" value="NOT_ANNOTATED_CDS"/>
    <property type="molecule type" value="Genomic_DNA"/>
</dbReference>
<accession>R7TUF0</accession>
<dbReference type="InterPro" id="IPR036322">
    <property type="entry name" value="WD40_repeat_dom_sf"/>
</dbReference>
<dbReference type="SMART" id="SM00320">
    <property type="entry name" value="WD40"/>
    <property type="match status" value="5"/>
</dbReference>
<keyword evidence="6" id="KW-1185">Reference proteome</keyword>
<dbReference type="PANTHER" id="PTHR44019">
    <property type="entry name" value="WD REPEAT-CONTAINING PROTEIN 55"/>
    <property type="match status" value="1"/>
</dbReference>
<dbReference type="Proteomes" id="UP000014760">
    <property type="component" value="Unassembled WGS sequence"/>
</dbReference>
<dbReference type="Gene3D" id="2.130.10.10">
    <property type="entry name" value="YVTN repeat-like/Quinoprotein amine dehydrogenase"/>
    <property type="match status" value="2"/>
</dbReference>
<name>R7TUF0_CAPTE</name>
<dbReference type="InterPro" id="IPR015943">
    <property type="entry name" value="WD40/YVTN_repeat-like_dom_sf"/>
</dbReference>
<evidence type="ECO:0000313" key="6">
    <source>
        <dbReference type="Proteomes" id="UP000014760"/>
    </source>
</evidence>
<sequence>MTLNLETRVMRTVAKRERLRPYHSLKPVRIRDAVERLSGPLKTADDFVDLEPQSSAKFACRYNKLLPKDRLYSFSGLLQTASRTSPLSDNAASHHISPSFEELEGLSAFGRDRLWVQKSLSSFDIMFDGRVVITAGFDGIISVYDYGCPINHKRFIGHNKGITCIQRSEELIATGSWDCFAKIFLVVADTSENAPMGDGVLPPRHLDCKLYIKAIFGHPGGVTVLCLDKKTNRLITGDNTRRIYVWNTENNTLLSMFDALLGEYHTMDFCPCECRSRVHYDTYFCEVTALGKVLLCGDELTAASFDIMDGSNYTVINLPVKLTCVEWNGSTLVGGTAKGDVIVWDIAEKKIRNKFSEHNDAVSALRVGPDGSLITGDIKGNHVIWKAVIASSENMDFIHQMTHTTLQAV</sequence>
<dbReference type="Pfam" id="PF00400">
    <property type="entry name" value="WD40"/>
    <property type="match status" value="3"/>
</dbReference>
<evidence type="ECO:0000313" key="5">
    <source>
        <dbReference type="EnsemblMetazoa" id="CapteP202983"/>
    </source>
</evidence>
<dbReference type="STRING" id="283909.R7TUF0"/>
<dbReference type="OrthoDB" id="756370at2759"/>
<evidence type="ECO:0000256" key="3">
    <source>
        <dbReference type="PROSITE-ProRule" id="PRU00221"/>
    </source>
</evidence>
<dbReference type="InterPro" id="IPR050505">
    <property type="entry name" value="WDR55/POC1"/>
</dbReference>
<reference evidence="4 6" key="2">
    <citation type="journal article" date="2013" name="Nature">
        <title>Insights into bilaterian evolution from three spiralian genomes.</title>
        <authorList>
            <person name="Simakov O."/>
            <person name="Marletaz F."/>
            <person name="Cho S.J."/>
            <person name="Edsinger-Gonzales E."/>
            <person name="Havlak P."/>
            <person name="Hellsten U."/>
            <person name="Kuo D.H."/>
            <person name="Larsson T."/>
            <person name="Lv J."/>
            <person name="Arendt D."/>
            <person name="Savage R."/>
            <person name="Osoegawa K."/>
            <person name="de Jong P."/>
            <person name="Grimwood J."/>
            <person name="Chapman J.A."/>
            <person name="Shapiro H."/>
            <person name="Aerts A."/>
            <person name="Otillar R.P."/>
            <person name="Terry A.Y."/>
            <person name="Boore J.L."/>
            <person name="Grigoriev I.V."/>
            <person name="Lindberg D.R."/>
            <person name="Seaver E.C."/>
            <person name="Weisblat D.A."/>
            <person name="Putnam N.H."/>
            <person name="Rokhsar D.S."/>
        </authorList>
    </citation>
    <scope>NUCLEOTIDE SEQUENCE</scope>
    <source>
        <strain evidence="4 6">I ESC-2004</strain>
    </source>
</reference>
<keyword evidence="2" id="KW-0677">Repeat</keyword>
<protein>
    <recommendedName>
        <fullName evidence="7">Anaphase-promoting complex subunit 4 WD40 domain-containing protein</fullName>
    </recommendedName>
</protein>
<evidence type="ECO:0000313" key="4">
    <source>
        <dbReference type="EMBL" id="ELT95096.1"/>
    </source>
</evidence>
<evidence type="ECO:0008006" key="7">
    <source>
        <dbReference type="Google" id="ProtNLM"/>
    </source>
</evidence>
<keyword evidence="1 3" id="KW-0853">WD repeat</keyword>
<feature type="repeat" description="WD" evidence="3">
    <location>
        <begin position="215"/>
        <end position="256"/>
    </location>
</feature>
<dbReference type="SUPFAM" id="SSF50978">
    <property type="entry name" value="WD40 repeat-like"/>
    <property type="match status" value="1"/>
</dbReference>
<reference evidence="5" key="3">
    <citation type="submission" date="2015-06" db="UniProtKB">
        <authorList>
            <consortium name="EnsemblMetazoa"/>
        </authorList>
    </citation>
    <scope>IDENTIFICATION</scope>
</reference>
<reference evidence="6" key="1">
    <citation type="submission" date="2012-12" db="EMBL/GenBank/DDBJ databases">
        <authorList>
            <person name="Hellsten U."/>
            <person name="Grimwood J."/>
            <person name="Chapman J.A."/>
            <person name="Shapiro H."/>
            <person name="Aerts A."/>
            <person name="Otillar R.P."/>
            <person name="Terry A.Y."/>
            <person name="Boore J.L."/>
            <person name="Simakov O."/>
            <person name="Marletaz F."/>
            <person name="Cho S.-J."/>
            <person name="Edsinger-Gonzales E."/>
            <person name="Havlak P."/>
            <person name="Kuo D.-H."/>
            <person name="Larsson T."/>
            <person name="Lv J."/>
            <person name="Arendt D."/>
            <person name="Savage R."/>
            <person name="Osoegawa K."/>
            <person name="de Jong P."/>
            <person name="Lindberg D.R."/>
            <person name="Seaver E.C."/>
            <person name="Weisblat D.A."/>
            <person name="Putnam N.H."/>
            <person name="Grigoriev I.V."/>
            <person name="Rokhsar D.S."/>
        </authorList>
    </citation>
    <scope>NUCLEOTIDE SEQUENCE</scope>
    <source>
        <strain evidence="6">I ESC-2004</strain>
    </source>
</reference>
<dbReference type="AlphaFoldDB" id="R7TUF0"/>
<evidence type="ECO:0000256" key="1">
    <source>
        <dbReference type="ARBA" id="ARBA00022574"/>
    </source>
</evidence>
<proteinExistence type="predicted"/>
<dbReference type="PROSITE" id="PS50082">
    <property type="entry name" value="WD_REPEATS_2"/>
    <property type="match status" value="1"/>
</dbReference>
<dbReference type="EnsemblMetazoa" id="CapteT202983">
    <property type="protein sequence ID" value="CapteP202983"/>
    <property type="gene ID" value="CapteG202983"/>
</dbReference>